<dbReference type="InterPro" id="IPR036291">
    <property type="entry name" value="NAD(P)-bd_dom_sf"/>
</dbReference>
<dbReference type="GO" id="GO:0016651">
    <property type="term" value="F:oxidoreductase activity, acting on NAD(P)H"/>
    <property type="evidence" value="ECO:0007669"/>
    <property type="project" value="InterPro"/>
</dbReference>
<dbReference type="AlphaFoldDB" id="A0A177C5Y1"/>
<gene>
    <name evidence="5" type="ORF">CC84DRAFT_1220495</name>
</gene>
<evidence type="ECO:0000259" key="4">
    <source>
        <dbReference type="Pfam" id="PF08240"/>
    </source>
</evidence>
<keyword evidence="3" id="KW-0560">Oxidoreductase</keyword>
<dbReference type="RefSeq" id="XP_018032502.1">
    <property type="nucleotide sequence ID" value="XM_018183174.1"/>
</dbReference>
<proteinExistence type="inferred from homology"/>
<dbReference type="PANTHER" id="PTHR45348">
    <property type="entry name" value="HYPOTHETICAL OXIDOREDUCTASE (EUROFUNG)"/>
    <property type="match status" value="1"/>
</dbReference>
<evidence type="ECO:0000256" key="1">
    <source>
        <dbReference type="ARBA" id="ARBA00008072"/>
    </source>
</evidence>
<dbReference type="Gene3D" id="3.40.50.720">
    <property type="entry name" value="NAD(P)-binding Rossmann-like Domain"/>
    <property type="match status" value="1"/>
</dbReference>
<reference evidence="5 6" key="1">
    <citation type="submission" date="2016-05" db="EMBL/GenBank/DDBJ databases">
        <title>Comparative analysis of secretome profiles of manganese(II)-oxidizing ascomycete fungi.</title>
        <authorList>
            <consortium name="DOE Joint Genome Institute"/>
            <person name="Zeiner C.A."/>
            <person name="Purvine S.O."/>
            <person name="Zink E.M."/>
            <person name="Wu S."/>
            <person name="Pasa-Tolic L."/>
            <person name="Chaput D.L."/>
            <person name="Haridas S."/>
            <person name="Grigoriev I.V."/>
            <person name="Santelli C.M."/>
            <person name="Hansel C.M."/>
        </authorList>
    </citation>
    <scope>NUCLEOTIDE SEQUENCE [LARGE SCALE GENOMIC DNA]</scope>
    <source>
        <strain evidence="5 6">AP3s5-JAC2a</strain>
    </source>
</reference>
<dbReference type="InParanoid" id="A0A177C5Y1"/>
<protein>
    <submittedName>
        <fullName evidence="5">GroES-like protein</fullName>
    </submittedName>
</protein>
<dbReference type="SUPFAM" id="SSF50129">
    <property type="entry name" value="GroES-like"/>
    <property type="match status" value="1"/>
</dbReference>
<dbReference type="SUPFAM" id="SSF51735">
    <property type="entry name" value="NAD(P)-binding Rossmann-fold domains"/>
    <property type="match status" value="1"/>
</dbReference>
<dbReference type="Proteomes" id="UP000077069">
    <property type="component" value="Unassembled WGS sequence"/>
</dbReference>
<name>A0A177C5Y1_9PLEO</name>
<dbReference type="EMBL" id="KV441556">
    <property type="protein sequence ID" value="OAG02137.1"/>
    <property type="molecule type" value="Genomic_DNA"/>
</dbReference>
<sequence length="344" mass="36735">MSNLAAILPSPKTSLEVHPVPVYVPGPREILIKNECIALNAIEAKIAIHNVIPYTPYLAILGSTYAGTIASLGPSTPPSLAIGDRVVVSKRFDVKGNQHGAFQRFVICTDIMVSRVPDAIDLSVPASLFMNLTCVVGLFSGRLGLERPQLDGGVVEDRDQKKKVLVYGGSGSFGGLSVGYLSQAGYAVVTTSSPPNRAFVEGLGATAIVDHTQDAQGLIEQLVEKGPYDIVVDFVSVASTLAVTGRVVEAQGGGRLFTMQPGREELPAGVERVFEPYSESLYEKRNRGLQRWVVEEYLPLGIARGLIKPLPIEKVGGGLKGLNEGLRKVLEGGSGARYVVDPWE</sequence>
<comment type="subunit">
    <text evidence="2">Monomer.</text>
</comment>
<dbReference type="InterPro" id="IPR047122">
    <property type="entry name" value="Trans-enoyl_RdTase-like"/>
</dbReference>
<dbReference type="Pfam" id="PF08240">
    <property type="entry name" value="ADH_N"/>
    <property type="match status" value="1"/>
</dbReference>
<evidence type="ECO:0000313" key="5">
    <source>
        <dbReference type="EMBL" id="OAG02137.1"/>
    </source>
</evidence>
<keyword evidence="6" id="KW-1185">Reference proteome</keyword>
<feature type="domain" description="Alcohol dehydrogenase-like N-terminal" evidence="4">
    <location>
        <begin position="26"/>
        <end position="117"/>
    </location>
</feature>
<evidence type="ECO:0000313" key="6">
    <source>
        <dbReference type="Proteomes" id="UP000077069"/>
    </source>
</evidence>
<dbReference type="STRING" id="1460663.A0A177C5Y1"/>
<evidence type="ECO:0000256" key="2">
    <source>
        <dbReference type="ARBA" id="ARBA00011245"/>
    </source>
</evidence>
<dbReference type="InterPro" id="IPR013154">
    <property type="entry name" value="ADH-like_N"/>
</dbReference>
<dbReference type="InterPro" id="IPR011032">
    <property type="entry name" value="GroES-like_sf"/>
</dbReference>
<comment type="similarity">
    <text evidence="1">Belongs to the zinc-containing alcohol dehydrogenase family.</text>
</comment>
<evidence type="ECO:0000256" key="3">
    <source>
        <dbReference type="ARBA" id="ARBA00023002"/>
    </source>
</evidence>
<dbReference type="PANTHER" id="PTHR45348:SF2">
    <property type="entry name" value="ZINC-TYPE ALCOHOL DEHYDROGENASE-LIKE PROTEIN C2E1P3.01"/>
    <property type="match status" value="1"/>
</dbReference>
<accession>A0A177C5Y1</accession>
<dbReference type="OrthoDB" id="3509362at2759"/>
<organism evidence="5 6">
    <name type="scientific">Paraphaeosphaeria sporulosa</name>
    <dbReference type="NCBI Taxonomy" id="1460663"/>
    <lineage>
        <taxon>Eukaryota</taxon>
        <taxon>Fungi</taxon>
        <taxon>Dikarya</taxon>
        <taxon>Ascomycota</taxon>
        <taxon>Pezizomycotina</taxon>
        <taxon>Dothideomycetes</taxon>
        <taxon>Pleosporomycetidae</taxon>
        <taxon>Pleosporales</taxon>
        <taxon>Massarineae</taxon>
        <taxon>Didymosphaeriaceae</taxon>
        <taxon>Paraphaeosphaeria</taxon>
    </lineage>
</organism>
<dbReference type="Gene3D" id="3.90.180.10">
    <property type="entry name" value="Medium-chain alcohol dehydrogenases, catalytic domain"/>
    <property type="match status" value="1"/>
</dbReference>
<dbReference type="GeneID" id="28766660"/>